<name>A0A1R4H964_9GAMM</name>
<dbReference type="InterPro" id="IPR051803">
    <property type="entry name" value="TA_system_RelE-like_toxin"/>
</dbReference>
<evidence type="ECO:0000313" key="4">
    <source>
        <dbReference type="Proteomes" id="UP000195442"/>
    </source>
</evidence>
<dbReference type="PANTHER" id="PTHR33755">
    <property type="entry name" value="TOXIN PARE1-RELATED"/>
    <property type="match status" value="1"/>
</dbReference>
<evidence type="ECO:0000256" key="2">
    <source>
        <dbReference type="ARBA" id="ARBA00022649"/>
    </source>
</evidence>
<evidence type="ECO:0000256" key="1">
    <source>
        <dbReference type="ARBA" id="ARBA00006226"/>
    </source>
</evidence>
<keyword evidence="4" id="KW-1185">Reference proteome</keyword>
<dbReference type="EMBL" id="FUKJ01000214">
    <property type="protein sequence ID" value="SJM92804.1"/>
    <property type="molecule type" value="Genomic_DNA"/>
</dbReference>
<dbReference type="Gene3D" id="3.30.2310.20">
    <property type="entry name" value="RelE-like"/>
    <property type="match status" value="1"/>
</dbReference>
<accession>A0A1R4H964</accession>
<dbReference type="OrthoDB" id="9798046at2"/>
<sequence>MRLRWSERSINDLIAIQRHIAQNNPVTAKKWIIKIRQRAKSAADSALIGRVVPEFNQQDIREVFLGNYRIVYRVRDDDILILTVFEGHQLLKL</sequence>
<keyword evidence="2" id="KW-1277">Toxin-antitoxin system</keyword>
<dbReference type="RefSeq" id="WP_087147124.1">
    <property type="nucleotide sequence ID" value="NZ_FUKJ01000214.1"/>
</dbReference>
<dbReference type="NCBIfam" id="TIGR02385">
    <property type="entry name" value="RelE_StbE"/>
    <property type="match status" value="1"/>
</dbReference>
<evidence type="ECO:0000313" key="3">
    <source>
        <dbReference type="EMBL" id="SJM92804.1"/>
    </source>
</evidence>
<dbReference type="AlphaFoldDB" id="A0A1R4H964"/>
<dbReference type="Proteomes" id="UP000195442">
    <property type="component" value="Unassembled WGS sequence"/>
</dbReference>
<dbReference type="Pfam" id="PF05016">
    <property type="entry name" value="ParE_toxin"/>
    <property type="match status" value="1"/>
</dbReference>
<proteinExistence type="inferred from homology"/>
<dbReference type="InterPro" id="IPR007712">
    <property type="entry name" value="RelE/ParE_toxin"/>
</dbReference>
<protein>
    <submittedName>
        <fullName evidence="3">Plasmid stabilization system</fullName>
    </submittedName>
</protein>
<dbReference type="InterPro" id="IPR035093">
    <property type="entry name" value="RelE/ParE_toxin_dom_sf"/>
</dbReference>
<reference evidence="4" key="1">
    <citation type="submission" date="2017-02" db="EMBL/GenBank/DDBJ databases">
        <authorList>
            <person name="Daims H."/>
        </authorList>
    </citation>
    <scope>NUCLEOTIDE SEQUENCE [LARGE SCALE GENOMIC DNA]</scope>
</reference>
<dbReference type="PANTHER" id="PTHR33755:SF5">
    <property type="entry name" value="TYPE II TOXIN-ANTITOXIN SYSTEM RELE_PARE FAMILY TOXIN"/>
    <property type="match status" value="1"/>
</dbReference>
<comment type="similarity">
    <text evidence="1">Belongs to the RelE toxin family.</text>
</comment>
<organism evidence="3 4">
    <name type="scientific">Crenothrix polyspora</name>
    <dbReference type="NCBI Taxonomy" id="360316"/>
    <lineage>
        <taxon>Bacteria</taxon>
        <taxon>Pseudomonadati</taxon>
        <taxon>Pseudomonadota</taxon>
        <taxon>Gammaproteobacteria</taxon>
        <taxon>Methylococcales</taxon>
        <taxon>Crenotrichaceae</taxon>
        <taxon>Crenothrix</taxon>
    </lineage>
</organism>
<gene>
    <name evidence="3" type="ORF">CRENPOLYSF2_2910010</name>
</gene>